<proteinExistence type="predicted"/>
<name>A0ABZ0Z197_9CAUD</name>
<dbReference type="EMBL" id="OR769222">
    <property type="protein sequence ID" value="WQJ52799.1"/>
    <property type="molecule type" value="Genomic_DNA"/>
</dbReference>
<protein>
    <recommendedName>
        <fullName evidence="3">Peptidase</fullName>
    </recommendedName>
</protein>
<accession>A0ABZ0Z197</accession>
<evidence type="ECO:0000313" key="2">
    <source>
        <dbReference type="Proteomes" id="UP001349343"/>
    </source>
</evidence>
<organism evidence="1 2">
    <name type="scientific">phage Lak_Megaphage_RVC_JS4_GC31</name>
    <dbReference type="NCBI Taxonomy" id="3109228"/>
    <lineage>
        <taxon>Viruses</taxon>
        <taxon>Duplodnaviria</taxon>
        <taxon>Heunggongvirae</taxon>
        <taxon>Uroviricota</taxon>
        <taxon>Caudoviricetes</taxon>
        <taxon>Caudoviricetes code 15 clade</taxon>
    </lineage>
</organism>
<dbReference type="Proteomes" id="UP001349343">
    <property type="component" value="Segment"/>
</dbReference>
<sequence length="363" mass="42917">MLLMKQINEKIGYIDPKQFNFKHVIDTVISFMTSGKEIKWESKYDVNGKKNIKDIDGFGYYTFKFDLKNDKLGFIKLILVNIIDEKASSYKFEGFINKDDVAFYSPVDSTVDNGKHNCGYIYISYNYFSEWIDNKVTLYEKLTPIIYHELRHYYDNIIGVFDGTIKELLHITLIADELDITTKTFISQLKGSNAKTDFALKNLLYFSEPTELNAWYHTFVQVMMNIQKKHPDYRKDDYIKYIKEHESESHSFFIYNYAIVYSKFENYKFVINSLCGTDPVKLFYYISSTLTVCNPSDKTLKKLNDLFEKRYINYFTDKIDSKIFGEKLSEFCNDCYMAYVYKKTAPKYQHIVKNMSKFISTLC</sequence>
<keyword evidence="2" id="KW-1185">Reference proteome</keyword>
<evidence type="ECO:0008006" key="3">
    <source>
        <dbReference type="Google" id="ProtNLM"/>
    </source>
</evidence>
<evidence type="ECO:0000313" key="1">
    <source>
        <dbReference type="EMBL" id="WQJ52799.1"/>
    </source>
</evidence>
<reference evidence="1 2" key="1">
    <citation type="submission" date="2023-11" db="EMBL/GenBank/DDBJ databases">
        <authorList>
            <person name="Cook R."/>
            <person name="Crisci M."/>
            <person name="Pye H."/>
            <person name="Adriaenssens E."/>
            <person name="Santini J."/>
        </authorList>
    </citation>
    <scope>NUCLEOTIDE SEQUENCE [LARGE SCALE GENOMIC DNA]</scope>
    <source>
        <strain evidence="1">Lak_Megaphage_RVC_JS4_GC31</strain>
    </source>
</reference>